<evidence type="ECO:0000256" key="1">
    <source>
        <dbReference type="SAM" id="Phobius"/>
    </source>
</evidence>
<proteinExistence type="predicted"/>
<evidence type="ECO:0000313" key="3">
    <source>
        <dbReference type="Proteomes" id="UP000031408"/>
    </source>
</evidence>
<dbReference type="RefSeq" id="WP_039141170.1">
    <property type="nucleotide sequence ID" value="NZ_JSVC01000016.1"/>
</dbReference>
<keyword evidence="1" id="KW-1133">Transmembrane helix</keyword>
<name>A0A0C1L2S0_9BACT</name>
<accession>A0A0C1L2S0</accession>
<feature type="transmembrane region" description="Helical" evidence="1">
    <location>
        <begin position="117"/>
        <end position="136"/>
    </location>
</feature>
<feature type="transmembrane region" description="Helical" evidence="1">
    <location>
        <begin position="79"/>
        <end position="96"/>
    </location>
</feature>
<dbReference type="STRING" id="1349421.OI18_14940"/>
<keyword evidence="3" id="KW-1185">Reference proteome</keyword>
<feature type="transmembrane region" description="Helical" evidence="1">
    <location>
        <begin position="53"/>
        <end position="73"/>
    </location>
</feature>
<dbReference type="AlphaFoldDB" id="A0A0C1L2S0"/>
<keyword evidence="1" id="KW-0812">Transmembrane</keyword>
<keyword evidence="1" id="KW-0472">Membrane</keyword>
<gene>
    <name evidence="2" type="ORF">OI18_14940</name>
</gene>
<evidence type="ECO:0000313" key="2">
    <source>
        <dbReference type="EMBL" id="KIC93881.1"/>
    </source>
</evidence>
<evidence type="ECO:0008006" key="4">
    <source>
        <dbReference type="Google" id="ProtNLM"/>
    </source>
</evidence>
<organism evidence="2 3">
    <name type="scientific">Flavihumibacter solisilvae</name>
    <dbReference type="NCBI Taxonomy" id="1349421"/>
    <lineage>
        <taxon>Bacteria</taxon>
        <taxon>Pseudomonadati</taxon>
        <taxon>Bacteroidota</taxon>
        <taxon>Chitinophagia</taxon>
        <taxon>Chitinophagales</taxon>
        <taxon>Chitinophagaceae</taxon>
        <taxon>Flavihumibacter</taxon>
    </lineage>
</organism>
<dbReference type="EMBL" id="JSVC01000016">
    <property type="protein sequence ID" value="KIC93881.1"/>
    <property type="molecule type" value="Genomic_DNA"/>
</dbReference>
<dbReference type="OrthoDB" id="594406at2"/>
<dbReference type="InterPro" id="IPR025519">
    <property type="entry name" value="DUF4407"/>
</dbReference>
<protein>
    <recommendedName>
        <fullName evidence="4">DUF4407 domain-containing protein</fullName>
    </recommendedName>
</protein>
<reference evidence="2 3" key="1">
    <citation type="submission" date="2014-11" db="EMBL/GenBank/DDBJ databases">
        <title>Genome sequence of Flavihumibacter solisilvae 3-3.</title>
        <authorList>
            <person name="Zhou G."/>
            <person name="Li M."/>
            <person name="Wang G."/>
        </authorList>
    </citation>
    <scope>NUCLEOTIDE SEQUENCE [LARGE SCALE GENOMIC DNA]</scope>
    <source>
        <strain evidence="2 3">3-3</strain>
    </source>
</reference>
<dbReference type="Pfam" id="PF14362">
    <property type="entry name" value="DUF4407"/>
    <property type="match status" value="1"/>
</dbReference>
<dbReference type="Proteomes" id="UP000031408">
    <property type="component" value="Unassembled WGS sequence"/>
</dbReference>
<sequence>MANPTDSRDNTISGYDSFTGSRKNNGTFLWWCAGAHGPTLESFPTEHNKYNTLGGVLLATFALAALSSGYAFYTIFGNVGWAIGFALLWGLIIFNFDRFMVATIRKYGISPGRQWRVALPRIILAVLIGITIARPLELKLFEKEINLKVTSNLQEKIKAYNIRQDSLHLQKVLNVKNERDQLVTRKKAMEDTLLRLQQSYVQEADGTGGSGVRGVETITRLKQGAYMQTSQQFDPAFRLIDSTVSAHNLFLSNAETELKKEKDVFAKAAFDNVGFLERNKALHDLSNEEPSVFWANLLISLLIIILETAPILAKMLLPVGPYDIALAKEELVPMSNIERALVIEQEKARSSNMSAV</sequence>
<comment type="caution">
    <text evidence="2">The sequence shown here is derived from an EMBL/GenBank/DDBJ whole genome shotgun (WGS) entry which is preliminary data.</text>
</comment>